<dbReference type="Pfam" id="PF10473">
    <property type="entry name" value="CENP-F_leu_zip"/>
    <property type="match status" value="3"/>
</dbReference>
<organism evidence="4 5">
    <name type="scientific">Galeopterus variegatus</name>
    <name type="common">Malayan flying lemur</name>
    <name type="synonym">Cynocephalus variegatus</name>
    <dbReference type="NCBI Taxonomy" id="482537"/>
    <lineage>
        <taxon>Eukaryota</taxon>
        <taxon>Metazoa</taxon>
        <taxon>Chordata</taxon>
        <taxon>Craniata</taxon>
        <taxon>Vertebrata</taxon>
        <taxon>Euteleostomi</taxon>
        <taxon>Mammalia</taxon>
        <taxon>Eutheria</taxon>
        <taxon>Euarchontoglires</taxon>
        <taxon>Dermoptera</taxon>
        <taxon>Cynocephalidae</taxon>
        <taxon>Galeopterus</taxon>
    </lineage>
</organism>
<evidence type="ECO:0000256" key="2">
    <source>
        <dbReference type="SAM" id="MobiDB-lite"/>
    </source>
</evidence>
<dbReference type="RefSeq" id="XP_008563483.1">
    <property type="nucleotide sequence ID" value="XM_008565261.1"/>
</dbReference>
<feature type="domain" description="Centromere protein Cenp-F leucine-rich repeat-containing" evidence="3">
    <location>
        <begin position="470"/>
        <end position="609"/>
    </location>
</feature>
<evidence type="ECO:0000256" key="1">
    <source>
        <dbReference type="SAM" id="Coils"/>
    </source>
</evidence>
<dbReference type="Proteomes" id="UP000694923">
    <property type="component" value="Unplaced"/>
</dbReference>
<reference evidence="5" key="1">
    <citation type="submission" date="2025-08" db="UniProtKB">
        <authorList>
            <consortium name="RefSeq"/>
        </authorList>
    </citation>
    <scope>IDENTIFICATION</scope>
</reference>
<feature type="non-terminal residue" evidence="5">
    <location>
        <position position="874"/>
    </location>
</feature>
<feature type="coiled-coil region" evidence="1">
    <location>
        <begin position="663"/>
        <end position="799"/>
    </location>
</feature>
<gene>
    <name evidence="5" type="primary">LOC103584152</name>
</gene>
<proteinExistence type="predicted"/>
<accession>A0ABM0Q542</accession>
<feature type="region of interest" description="Disordered" evidence="2">
    <location>
        <begin position="1"/>
        <end position="28"/>
    </location>
</feature>
<dbReference type="PANTHER" id="PTHR18874:SF10">
    <property type="entry name" value="CENTROMERE PROTEIN F"/>
    <property type="match status" value="1"/>
</dbReference>
<feature type="coiled-coil region" evidence="1">
    <location>
        <begin position="130"/>
        <end position="192"/>
    </location>
</feature>
<feature type="coiled-coil region" evidence="1">
    <location>
        <begin position="278"/>
        <end position="617"/>
    </location>
</feature>
<keyword evidence="4" id="KW-1185">Reference proteome</keyword>
<evidence type="ECO:0000259" key="3">
    <source>
        <dbReference type="Pfam" id="PF10473"/>
    </source>
</evidence>
<dbReference type="InterPro" id="IPR019513">
    <property type="entry name" value="Centromere_CenpF_leu-rich_rpt"/>
</dbReference>
<feature type="domain" description="Centromere protein Cenp-F leucine-rich repeat-containing" evidence="3">
    <location>
        <begin position="652"/>
        <end position="791"/>
    </location>
</feature>
<dbReference type="InterPro" id="IPR043513">
    <property type="entry name" value="Cenp-F"/>
</dbReference>
<name>A0ABM0Q542_GALVR</name>
<dbReference type="PANTHER" id="PTHR18874">
    <property type="entry name" value="CMF/LEK/CENP CELL DIVISION-RELATED"/>
    <property type="match status" value="1"/>
</dbReference>
<evidence type="ECO:0000313" key="4">
    <source>
        <dbReference type="Proteomes" id="UP000694923"/>
    </source>
</evidence>
<feature type="domain" description="Centromere protein Cenp-F leucine-rich repeat-containing" evidence="3">
    <location>
        <begin position="233"/>
        <end position="374"/>
    </location>
</feature>
<protein>
    <submittedName>
        <fullName evidence="5">Centromere protein F-like</fullName>
    </submittedName>
</protein>
<keyword evidence="1" id="KW-0175">Coiled coil</keyword>
<dbReference type="GeneID" id="103584152"/>
<feature type="compositionally biased region" description="Basic and acidic residues" evidence="2">
    <location>
        <begin position="10"/>
        <end position="26"/>
    </location>
</feature>
<feature type="coiled-coil region" evidence="1">
    <location>
        <begin position="842"/>
        <end position="873"/>
    </location>
</feature>
<feature type="region of interest" description="Disordered" evidence="2">
    <location>
        <begin position="53"/>
        <end position="75"/>
    </location>
</feature>
<dbReference type="SUPFAM" id="SSF57997">
    <property type="entry name" value="Tropomyosin"/>
    <property type="match status" value="1"/>
</dbReference>
<sequence>AVRGQNNSCDIKESEEYASETAERAPKHGIHQICGEDVQQDLSPETEEISETGAVELARERSWEPSSETNCEAPAEDKTQGCADCISELLFSGPNALVPMDFLGNQVAIQNLQLQVKETSSENLRLLHVIEDREKRLGSLLNKIKELDSKLDLQEVQLTTKTEACRELEKVVEKLKKENSDLSEKLQSFSCDNRELYQRVETLEGPNSRLDTGTDKSSYGVIEDNIAKVNGNWKERFLNVENELNRKKSENASIEHHILSGEADLVPVQVEKLSLEDNENKQNVIVSFEEELRVVTRERNRLHGELDAVSKQNKDLDRMSAMMREKIQELESHQGECLRHVQEVEAEVKEKTGLLQTLSSRVSELSKDKAHLQEQLQSLEEDSQALSLVKCELENQVGQLSKEKESLIREAESLQAKLSELEQEKQNIARALESTLLEKGEFVGRLSSTQEEAHQLRRSIEKLRVRIEADEKQQIQVTEKLKESEREKDSLKDKVENLERELQMAEENQELVILDAENAKAEVETLKVQIEEMAGSLKLLELDLVTVRSEKENLTKQLQDTQGQVSELDMLLSSCKSLLEEKEQAKIQVEEESKAAVVMLQMQLRELNEEVAALCHDQDGWKAGGQSRDPAVEEVHQLRHSIKKLKVHIEADEKQQLHVLEQLKESECRADVLKGKVENLERELEISGKNQEHAVLQAENSKVEVENLKAKTREMAQNLRDLELDLVHIRSEKESLTQELQKEQERVSELGILKSSFESLVQEKEQEQVRMKEESKIAVEMLQTQVKELSEEVAALYSDQETCKAKEQNLSSQLGYLEREKTQLLEGLDEAKNDYIILQSSVNGLIQEVQDGKVKLERKEEEISRLKHQIQDQE</sequence>
<feature type="non-terminal residue" evidence="5">
    <location>
        <position position="1"/>
    </location>
</feature>
<evidence type="ECO:0000313" key="5">
    <source>
        <dbReference type="RefSeq" id="XP_008563483.1"/>
    </source>
</evidence>